<dbReference type="Gramene" id="TraesSTA5B03G02788250.1">
    <property type="protein sequence ID" value="TraesSTA5B03G02788250.1"/>
    <property type="gene ID" value="TraesSTA5B03G02788250"/>
</dbReference>
<organism evidence="1">
    <name type="scientific">Triticum aestivum</name>
    <name type="common">Wheat</name>
    <dbReference type="NCBI Taxonomy" id="4565"/>
    <lineage>
        <taxon>Eukaryota</taxon>
        <taxon>Viridiplantae</taxon>
        <taxon>Streptophyta</taxon>
        <taxon>Embryophyta</taxon>
        <taxon>Tracheophyta</taxon>
        <taxon>Spermatophyta</taxon>
        <taxon>Magnoliopsida</taxon>
        <taxon>Liliopsida</taxon>
        <taxon>Poales</taxon>
        <taxon>Poaceae</taxon>
        <taxon>BOP clade</taxon>
        <taxon>Pooideae</taxon>
        <taxon>Triticodae</taxon>
        <taxon>Triticeae</taxon>
        <taxon>Triticinae</taxon>
        <taxon>Triticum</taxon>
    </lineage>
</organism>
<reference evidence="1" key="2">
    <citation type="submission" date="2018-10" db="UniProtKB">
        <authorList>
            <consortium name="EnsemblPlants"/>
        </authorList>
    </citation>
    <scope>IDENTIFICATION</scope>
</reference>
<dbReference type="Gramene" id="TraesCS5B02G020200.1">
    <property type="protein sequence ID" value="TraesCS5B02G020200.1"/>
    <property type="gene ID" value="TraesCS5B02G020200"/>
</dbReference>
<protein>
    <submittedName>
        <fullName evidence="1">Uncharacterized protein</fullName>
    </submittedName>
</protein>
<dbReference type="Proteomes" id="UP000019116">
    <property type="component" value="Chromosome 5B"/>
</dbReference>
<dbReference type="OMA" id="RISFKWR"/>
<name>A0A3B6LF85_WHEAT</name>
<evidence type="ECO:0000313" key="1">
    <source>
        <dbReference type="EnsemblPlants" id="TraesCS5B02G020200.1"/>
    </source>
</evidence>
<dbReference type="EnsemblPlants" id="TraesCS5B02G020200.1">
    <property type="protein sequence ID" value="TraesCS5B02G020200.1"/>
    <property type="gene ID" value="TraesCS5B02G020200"/>
</dbReference>
<dbReference type="Gramene" id="TraesLDM5B03G02799070.1">
    <property type="protein sequence ID" value="TraesLDM5B03G02799070.1"/>
    <property type="gene ID" value="TraesLDM5B03G02799070"/>
</dbReference>
<proteinExistence type="predicted"/>
<keyword evidence="2" id="KW-1185">Reference proteome</keyword>
<reference evidence="1" key="1">
    <citation type="submission" date="2018-08" db="EMBL/GenBank/DDBJ databases">
        <authorList>
            <person name="Rossello M."/>
        </authorList>
    </citation>
    <scope>NUCLEOTIDE SEQUENCE [LARGE SCALE GENOMIC DNA]</scope>
    <source>
        <strain evidence="1">cv. Chinese Spring</strain>
    </source>
</reference>
<accession>A0A3B6LF85</accession>
<sequence>MDRSLLKDQHESVRKSTVRISFKWRNPHSKGTRGGSKPVTVVLPGTIVSIKDDGSCVVIADPTFFRQKNCPFVVNLPIAGGYDDVPVAPSKKFLEQEFCTLVLQVQANDFVQPVTFETGHVRISEEVYAFMFPQRDFFTPTAYC</sequence>
<dbReference type="Gramene" id="TraesCS5B03G0047300.1">
    <property type="protein sequence ID" value="TraesCS5B03G0047300.1.CDS"/>
    <property type="gene ID" value="TraesCS5B03G0047300"/>
</dbReference>
<dbReference type="Gramene" id="TraesPARA_EIv1.0_1631780.1">
    <property type="protein sequence ID" value="TraesPARA_EIv1.0_1631780.1.CDS"/>
    <property type="gene ID" value="TraesPARA_EIv1.0_1631780"/>
</dbReference>
<dbReference type="Gramene" id="TraesRN5B0100048100.1">
    <property type="protein sequence ID" value="TraesRN5B0100048100.1"/>
    <property type="gene ID" value="TraesRN5B0100048100"/>
</dbReference>
<dbReference type="AlphaFoldDB" id="A0A3B6LF85"/>
<dbReference type="OrthoDB" id="647657at2759"/>
<evidence type="ECO:0000313" key="2">
    <source>
        <dbReference type="Proteomes" id="UP000019116"/>
    </source>
</evidence>